<keyword evidence="3" id="KW-1185">Reference proteome</keyword>
<comment type="caution">
    <text evidence="2">The sequence shown here is derived from an EMBL/GenBank/DDBJ whole genome shotgun (WGS) entry which is preliminary data.</text>
</comment>
<organism evidence="2 3">
    <name type="scientific">Paramarasmius palmivorus</name>
    <dbReference type="NCBI Taxonomy" id="297713"/>
    <lineage>
        <taxon>Eukaryota</taxon>
        <taxon>Fungi</taxon>
        <taxon>Dikarya</taxon>
        <taxon>Basidiomycota</taxon>
        <taxon>Agaricomycotina</taxon>
        <taxon>Agaricomycetes</taxon>
        <taxon>Agaricomycetidae</taxon>
        <taxon>Agaricales</taxon>
        <taxon>Marasmiineae</taxon>
        <taxon>Marasmiaceae</taxon>
        <taxon>Paramarasmius</taxon>
    </lineage>
</organism>
<feature type="compositionally biased region" description="Basic and acidic residues" evidence="1">
    <location>
        <begin position="278"/>
        <end position="287"/>
    </location>
</feature>
<feature type="region of interest" description="Disordered" evidence="1">
    <location>
        <begin position="258"/>
        <end position="316"/>
    </location>
</feature>
<dbReference type="Proteomes" id="UP001383192">
    <property type="component" value="Unassembled WGS sequence"/>
</dbReference>
<dbReference type="AlphaFoldDB" id="A0AAW0BPE5"/>
<sequence length="358" mass="40180">MAYLPAQQNDEADHQYALRSLSSIRYRTKKEYDLYKKGSAPGHYHRLQVYVDQQKLERDRFGEQSIVCLSNPRCSLRKKEIGKDERDLLLLLDPLYLGYQSAKKSLNTAMDRLNGDKKGEPSTVAKNPGMYWKCKDSYLEAQKKFYDAYNESQDSLAALFLQTNGYSITKHDINIRNEALERLVVKLLRVPEPVRPIVGRKRRAPDIRDEAEDTQAIPPKTRKIVTKFHSPQPYPGPRHEPLTPPPTSDFDVPVTGDGCTGIEEGDEDNETLASPQSRLHEYDRDPCDAACEAAGARGKTEDKAEESVAGSDDGEVVITGEGKAVEVEIDVGDGESITIVGEPRRRRKGKAKVRSFGN</sequence>
<proteinExistence type="predicted"/>
<gene>
    <name evidence="2" type="ORF">VNI00_015037</name>
</gene>
<protein>
    <submittedName>
        <fullName evidence="2">Uncharacterized protein</fullName>
    </submittedName>
</protein>
<accession>A0AAW0BPE5</accession>
<evidence type="ECO:0000256" key="1">
    <source>
        <dbReference type="SAM" id="MobiDB-lite"/>
    </source>
</evidence>
<name>A0AAW0BPE5_9AGAR</name>
<reference evidence="2 3" key="1">
    <citation type="submission" date="2024-01" db="EMBL/GenBank/DDBJ databases">
        <title>A draft genome for a cacao thread blight-causing isolate of Paramarasmius palmivorus.</title>
        <authorList>
            <person name="Baruah I.K."/>
            <person name="Bukari Y."/>
            <person name="Amoako-Attah I."/>
            <person name="Meinhardt L.W."/>
            <person name="Bailey B.A."/>
            <person name="Cohen S.P."/>
        </authorList>
    </citation>
    <scope>NUCLEOTIDE SEQUENCE [LARGE SCALE GENOMIC DNA]</scope>
    <source>
        <strain evidence="2 3">GH-12</strain>
    </source>
</reference>
<evidence type="ECO:0000313" key="3">
    <source>
        <dbReference type="Proteomes" id="UP001383192"/>
    </source>
</evidence>
<evidence type="ECO:0000313" key="2">
    <source>
        <dbReference type="EMBL" id="KAK7027954.1"/>
    </source>
</evidence>
<dbReference type="EMBL" id="JAYKXP010000092">
    <property type="protein sequence ID" value="KAK7027954.1"/>
    <property type="molecule type" value="Genomic_DNA"/>
</dbReference>